<reference evidence="2 3" key="1">
    <citation type="journal article" date="2018" name="Front. Plant Sci.">
        <title>Red Clover (Trifolium pratense) and Zigzag Clover (T. medium) - A Picture of Genomic Similarities and Differences.</title>
        <authorList>
            <person name="Dluhosova J."/>
            <person name="Istvanek J."/>
            <person name="Nedelnik J."/>
            <person name="Repkova J."/>
        </authorList>
    </citation>
    <scope>NUCLEOTIDE SEQUENCE [LARGE SCALE GENOMIC DNA]</scope>
    <source>
        <strain evidence="3">cv. 10/8</strain>
        <tissue evidence="2">Leaf</tissue>
    </source>
</reference>
<feature type="region of interest" description="Disordered" evidence="1">
    <location>
        <begin position="1"/>
        <end position="22"/>
    </location>
</feature>
<feature type="non-terminal residue" evidence="2">
    <location>
        <position position="1"/>
    </location>
</feature>
<organism evidence="2 3">
    <name type="scientific">Trifolium medium</name>
    <dbReference type="NCBI Taxonomy" id="97028"/>
    <lineage>
        <taxon>Eukaryota</taxon>
        <taxon>Viridiplantae</taxon>
        <taxon>Streptophyta</taxon>
        <taxon>Embryophyta</taxon>
        <taxon>Tracheophyta</taxon>
        <taxon>Spermatophyta</taxon>
        <taxon>Magnoliopsida</taxon>
        <taxon>eudicotyledons</taxon>
        <taxon>Gunneridae</taxon>
        <taxon>Pentapetalae</taxon>
        <taxon>rosids</taxon>
        <taxon>fabids</taxon>
        <taxon>Fabales</taxon>
        <taxon>Fabaceae</taxon>
        <taxon>Papilionoideae</taxon>
        <taxon>50 kb inversion clade</taxon>
        <taxon>NPAAA clade</taxon>
        <taxon>Hologalegina</taxon>
        <taxon>IRL clade</taxon>
        <taxon>Trifolieae</taxon>
        <taxon>Trifolium</taxon>
    </lineage>
</organism>
<dbReference type="EMBL" id="LXQA010124868">
    <property type="protein sequence ID" value="MCI21442.1"/>
    <property type="molecule type" value="Genomic_DNA"/>
</dbReference>
<evidence type="ECO:0000256" key="1">
    <source>
        <dbReference type="SAM" id="MobiDB-lite"/>
    </source>
</evidence>
<evidence type="ECO:0000313" key="3">
    <source>
        <dbReference type="Proteomes" id="UP000265520"/>
    </source>
</evidence>
<name>A0A392QC28_9FABA</name>
<sequence>PRPASSSDTSPESFQVPDEAWRAISPGETLSRLARSRHSRPASLPLAWRASPDFGAQPRIWP</sequence>
<dbReference type="AlphaFoldDB" id="A0A392QC28"/>
<feature type="compositionally biased region" description="Polar residues" evidence="1">
    <location>
        <begin position="1"/>
        <end position="13"/>
    </location>
</feature>
<protein>
    <submittedName>
        <fullName evidence="2">Uncharacterized protein</fullName>
    </submittedName>
</protein>
<proteinExistence type="predicted"/>
<dbReference type="Proteomes" id="UP000265520">
    <property type="component" value="Unassembled WGS sequence"/>
</dbReference>
<accession>A0A392QC28</accession>
<comment type="caution">
    <text evidence="2">The sequence shown here is derived from an EMBL/GenBank/DDBJ whole genome shotgun (WGS) entry which is preliminary data.</text>
</comment>
<evidence type="ECO:0000313" key="2">
    <source>
        <dbReference type="EMBL" id="MCI21442.1"/>
    </source>
</evidence>
<keyword evidence="3" id="KW-1185">Reference proteome</keyword>